<organism evidence="3 4">
    <name type="scientific">Coccomyxa subellipsoidea (strain C-169)</name>
    <name type="common">Green microalga</name>
    <dbReference type="NCBI Taxonomy" id="574566"/>
    <lineage>
        <taxon>Eukaryota</taxon>
        <taxon>Viridiplantae</taxon>
        <taxon>Chlorophyta</taxon>
        <taxon>core chlorophytes</taxon>
        <taxon>Trebouxiophyceae</taxon>
        <taxon>Trebouxiophyceae incertae sedis</taxon>
        <taxon>Coccomyxaceae</taxon>
        <taxon>Coccomyxa</taxon>
        <taxon>Coccomyxa subellipsoidea</taxon>
    </lineage>
</organism>
<accession>I0YWC6</accession>
<name>I0YWC6_COCSC</name>
<dbReference type="AlphaFoldDB" id="I0YWC6"/>
<proteinExistence type="predicted"/>
<feature type="transmembrane region" description="Helical" evidence="2">
    <location>
        <begin position="334"/>
        <end position="351"/>
    </location>
</feature>
<feature type="compositionally biased region" description="Gly residues" evidence="1">
    <location>
        <begin position="78"/>
        <end position="89"/>
    </location>
</feature>
<keyword evidence="2" id="KW-1133">Transmembrane helix</keyword>
<reference evidence="3 4" key="1">
    <citation type="journal article" date="2012" name="Genome Biol.">
        <title>The genome of the polar eukaryotic microalga coccomyxa subellipsoidea reveals traits of cold adaptation.</title>
        <authorList>
            <person name="Blanc G."/>
            <person name="Agarkova I."/>
            <person name="Grimwood J."/>
            <person name="Kuo A."/>
            <person name="Brueggeman A."/>
            <person name="Dunigan D."/>
            <person name="Gurnon J."/>
            <person name="Ladunga I."/>
            <person name="Lindquist E."/>
            <person name="Lucas S."/>
            <person name="Pangilinan J."/>
            <person name="Proschold T."/>
            <person name="Salamov A."/>
            <person name="Schmutz J."/>
            <person name="Weeks D."/>
            <person name="Yamada T."/>
            <person name="Claverie J.M."/>
            <person name="Grigoriev I."/>
            <person name="Van Etten J."/>
            <person name="Lomsadze A."/>
            <person name="Borodovsky M."/>
        </authorList>
    </citation>
    <scope>NUCLEOTIDE SEQUENCE [LARGE SCALE GENOMIC DNA]</scope>
    <source>
        <strain evidence="3 4">C-169</strain>
    </source>
</reference>
<feature type="region of interest" description="Disordered" evidence="1">
    <location>
        <begin position="61"/>
        <end position="136"/>
    </location>
</feature>
<keyword evidence="4" id="KW-1185">Reference proteome</keyword>
<gene>
    <name evidence="3" type="ORF">COCSUDRAFT_63833</name>
</gene>
<protein>
    <submittedName>
        <fullName evidence="3">Uncharacterized protein</fullName>
    </submittedName>
</protein>
<feature type="transmembrane region" description="Helical" evidence="2">
    <location>
        <begin position="274"/>
        <end position="293"/>
    </location>
</feature>
<dbReference type="Proteomes" id="UP000007264">
    <property type="component" value="Unassembled WGS sequence"/>
</dbReference>
<evidence type="ECO:0000313" key="3">
    <source>
        <dbReference type="EMBL" id="EIE22695.1"/>
    </source>
</evidence>
<feature type="transmembrane region" description="Helical" evidence="2">
    <location>
        <begin position="305"/>
        <end position="328"/>
    </location>
</feature>
<dbReference type="GeneID" id="17040682"/>
<comment type="caution">
    <text evidence="3">The sequence shown here is derived from an EMBL/GenBank/DDBJ whole genome shotgun (WGS) entry which is preliminary data.</text>
</comment>
<evidence type="ECO:0000256" key="1">
    <source>
        <dbReference type="SAM" id="MobiDB-lite"/>
    </source>
</evidence>
<feature type="compositionally biased region" description="Basic and acidic residues" evidence="1">
    <location>
        <begin position="112"/>
        <end position="127"/>
    </location>
</feature>
<dbReference type="KEGG" id="csl:COCSUDRAFT_63833"/>
<evidence type="ECO:0000256" key="2">
    <source>
        <dbReference type="SAM" id="Phobius"/>
    </source>
</evidence>
<evidence type="ECO:0000313" key="4">
    <source>
        <dbReference type="Proteomes" id="UP000007264"/>
    </source>
</evidence>
<feature type="region of interest" description="Disordered" evidence="1">
    <location>
        <begin position="152"/>
        <end position="198"/>
    </location>
</feature>
<sequence length="481" mass="50933">MTDVLGVVTLGLSSSAATNIRWKEVLQELAEALAETIENDSAAMVEQVCQYHLGVARTEPPELPMQTHSASCSDEGRNGSGSGGAGPPSGGLPQLVVQEGGPGGSPPPGPDNADRADRSDRGGERPTKGKCAPADEAEATGINAAELAVPARPSAPVPPLAGTESGGSKGLAKDNSHKKAGSSGKSALLGSDGPTKWDQKLRVHHPVDTFDARKAGCSASAFEAAVYDPQEEKGAAKRAFAAARVRNFARTPTMAFMDEGLEAEYAHWQARQRWQLDAAGLLFLLLITATSIATSLPQSAEALQCLWLACLLHALPLAAMLVNLPWYLRKRERVLGAYMVCLAFHAVYLRNRVALQLGPQSALAALVWFSRVQAAEPLLFHAVMFAVRFRTALLVQAVCVVIAASNAAAVCSSCCSSFMGPTFCLLKALATQASTHCLYCLHDLHPYACRVVFGYGVPAGVLYFTEENFRQIFAEACLSEG</sequence>
<dbReference type="RefSeq" id="XP_005647239.1">
    <property type="nucleotide sequence ID" value="XM_005647182.1"/>
</dbReference>
<dbReference type="EMBL" id="AGSI01000009">
    <property type="protein sequence ID" value="EIE22695.1"/>
    <property type="molecule type" value="Genomic_DNA"/>
</dbReference>
<dbReference type="OrthoDB" id="10562936at2759"/>
<feature type="compositionally biased region" description="Low complexity" evidence="1">
    <location>
        <begin position="181"/>
        <end position="191"/>
    </location>
</feature>
<keyword evidence="2" id="KW-0812">Transmembrane</keyword>
<keyword evidence="2" id="KW-0472">Membrane</keyword>